<dbReference type="EMBL" id="VHSG01000008">
    <property type="protein sequence ID" value="TQV81278.1"/>
    <property type="molecule type" value="Genomic_DNA"/>
</dbReference>
<evidence type="ECO:0000256" key="3">
    <source>
        <dbReference type="ARBA" id="ARBA00022723"/>
    </source>
</evidence>
<dbReference type="Gene3D" id="3.90.79.10">
    <property type="entry name" value="Nucleoside Triphosphate Pyrophosphohydrolase"/>
    <property type="match status" value="1"/>
</dbReference>
<comment type="cofactor">
    <cofactor evidence="2">
        <name>Mg(2+)</name>
        <dbReference type="ChEBI" id="CHEBI:18420"/>
    </cofactor>
</comment>
<evidence type="ECO:0000256" key="7">
    <source>
        <dbReference type="SAM" id="MobiDB-lite"/>
    </source>
</evidence>
<dbReference type="AlphaFoldDB" id="A0A545TVM6"/>
<comment type="caution">
    <text evidence="9">The sequence shown here is derived from an EMBL/GenBank/DDBJ whole genome shotgun (WGS) entry which is preliminary data.</text>
</comment>
<dbReference type="PANTHER" id="PTHR12318:SF0">
    <property type="entry name" value="ACYL-COENZYME A DIPHOSPHATASE NUDT19"/>
    <property type="match status" value="1"/>
</dbReference>
<evidence type="ECO:0000313" key="9">
    <source>
        <dbReference type="EMBL" id="TQV81278.1"/>
    </source>
</evidence>
<accession>A0A545TVM6</accession>
<dbReference type="Pfam" id="PF00293">
    <property type="entry name" value="NUDIX"/>
    <property type="match status" value="1"/>
</dbReference>
<dbReference type="PANTHER" id="PTHR12318">
    <property type="entry name" value="TESTOSTERONE-REGULATED PROTEIN RP2"/>
    <property type="match status" value="1"/>
</dbReference>
<keyword evidence="3" id="KW-0479">Metal-binding</keyword>
<evidence type="ECO:0000256" key="5">
    <source>
        <dbReference type="ARBA" id="ARBA00022842"/>
    </source>
</evidence>
<dbReference type="CDD" id="cd18870">
    <property type="entry name" value="NUDIX_AcylCoAdiphos_Nudt19"/>
    <property type="match status" value="1"/>
</dbReference>
<dbReference type="SUPFAM" id="SSF55811">
    <property type="entry name" value="Nudix"/>
    <property type="match status" value="1"/>
</dbReference>
<feature type="region of interest" description="Disordered" evidence="7">
    <location>
        <begin position="1"/>
        <end position="33"/>
    </location>
</feature>
<keyword evidence="10" id="KW-1185">Reference proteome</keyword>
<comment type="cofactor">
    <cofactor evidence="1">
        <name>Mn(2+)</name>
        <dbReference type="ChEBI" id="CHEBI:29035"/>
    </cofactor>
</comment>
<keyword evidence="5" id="KW-0460">Magnesium</keyword>
<dbReference type="GO" id="GO:0016818">
    <property type="term" value="F:hydrolase activity, acting on acid anhydrides, in phosphorus-containing anhydrides"/>
    <property type="evidence" value="ECO:0007669"/>
    <property type="project" value="InterPro"/>
</dbReference>
<evidence type="ECO:0000256" key="2">
    <source>
        <dbReference type="ARBA" id="ARBA00001946"/>
    </source>
</evidence>
<dbReference type="GO" id="GO:0046872">
    <property type="term" value="F:metal ion binding"/>
    <property type="evidence" value="ECO:0007669"/>
    <property type="project" value="UniProtKB-KW"/>
</dbReference>
<reference evidence="9 10" key="1">
    <citation type="submission" date="2019-06" db="EMBL/GenBank/DDBJ databases">
        <title>Whole genome sequence for Cellvibrionaceae sp. R142.</title>
        <authorList>
            <person name="Wang G."/>
        </authorList>
    </citation>
    <scope>NUCLEOTIDE SEQUENCE [LARGE SCALE GENOMIC DNA]</scope>
    <source>
        <strain evidence="9 10">R142</strain>
    </source>
</reference>
<keyword evidence="4" id="KW-0378">Hydrolase</keyword>
<sequence length="276" mass="30349">MLEWRQQRSSKMMSGTLDSGAVGGSADAGGVTPRPSASVMILRDGRDGIEVFMLKRSPQLDFSPNYLVFPGGGVDPADESPALLDDYDRSELLVYQLTAIREAFEESGFLFAEGDIEPLLRQRVLAAVRRQLLAGEGLFYEEIARKGLQLTPAQLHPVSHWITPVPAPRRFSTYFFLARQPSGQEGSHDGMEAVDALWMSAAQVLALCDREPSPIMFPTEMNCRWLARFDSVTEALTAAQSGCELASVTPRIELRDGARWLTLPADAGYGEVARKL</sequence>
<gene>
    <name evidence="9" type="ORF">FKG94_09285</name>
</gene>
<keyword evidence="6" id="KW-0464">Manganese</keyword>
<proteinExistence type="predicted"/>
<feature type="domain" description="Nudix hydrolase" evidence="8">
    <location>
        <begin position="32"/>
        <end position="221"/>
    </location>
</feature>
<evidence type="ECO:0000313" key="10">
    <source>
        <dbReference type="Proteomes" id="UP000319732"/>
    </source>
</evidence>
<dbReference type="InterPro" id="IPR039121">
    <property type="entry name" value="NUDT19"/>
</dbReference>
<feature type="compositionally biased region" description="Polar residues" evidence="7">
    <location>
        <begin position="7"/>
        <end position="17"/>
    </location>
</feature>
<dbReference type="InterPro" id="IPR000086">
    <property type="entry name" value="NUDIX_hydrolase_dom"/>
</dbReference>
<evidence type="ECO:0000256" key="4">
    <source>
        <dbReference type="ARBA" id="ARBA00022801"/>
    </source>
</evidence>
<evidence type="ECO:0000256" key="6">
    <source>
        <dbReference type="ARBA" id="ARBA00023211"/>
    </source>
</evidence>
<evidence type="ECO:0000256" key="1">
    <source>
        <dbReference type="ARBA" id="ARBA00001936"/>
    </source>
</evidence>
<dbReference type="Proteomes" id="UP000319732">
    <property type="component" value="Unassembled WGS sequence"/>
</dbReference>
<dbReference type="OrthoDB" id="9788263at2"/>
<organism evidence="9 10">
    <name type="scientific">Exilibacterium tricleocarpae</name>
    <dbReference type="NCBI Taxonomy" id="2591008"/>
    <lineage>
        <taxon>Bacteria</taxon>
        <taxon>Pseudomonadati</taxon>
        <taxon>Pseudomonadota</taxon>
        <taxon>Gammaproteobacteria</taxon>
        <taxon>Cellvibrionales</taxon>
        <taxon>Cellvibrionaceae</taxon>
        <taxon>Exilibacterium</taxon>
    </lineage>
</organism>
<name>A0A545TVM6_9GAMM</name>
<dbReference type="InterPro" id="IPR015797">
    <property type="entry name" value="NUDIX_hydrolase-like_dom_sf"/>
</dbReference>
<protein>
    <submittedName>
        <fullName evidence="9">NUDIX domain-containing protein</fullName>
    </submittedName>
</protein>
<dbReference type="PROSITE" id="PS51462">
    <property type="entry name" value="NUDIX"/>
    <property type="match status" value="1"/>
</dbReference>
<evidence type="ECO:0000259" key="8">
    <source>
        <dbReference type="PROSITE" id="PS51462"/>
    </source>
</evidence>